<dbReference type="EMBL" id="FKIF01000010">
    <property type="protein sequence ID" value="SAI74659.1"/>
    <property type="molecule type" value="Genomic_DNA"/>
</dbReference>
<dbReference type="AlphaFoldDB" id="A0A157SW40"/>
<dbReference type="Proteomes" id="UP000076848">
    <property type="component" value="Unassembled WGS sequence"/>
</dbReference>
<proteinExistence type="predicted"/>
<accession>A0A157SW40</accession>
<evidence type="ECO:0000313" key="1">
    <source>
        <dbReference type="EMBL" id="SAI74659.1"/>
    </source>
</evidence>
<dbReference type="SUPFAM" id="SSF53850">
    <property type="entry name" value="Periplasmic binding protein-like II"/>
    <property type="match status" value="1"/>
</dbReference>
<name>A0A157SW40_9BORD</name>
<evidence type="ECO:0000313" key="2">
    <source>
        <dbReference type="Proteomes" id="UP000076848"/>
    </source>
</evidence>
<keyword evidence="2" id="KW-1185">Reference proteome</keyword>
<organism evidence="1 2">
    <name type="scientific">Bordetella ansorpii</name>
    <dbReference type="NCBI Taxonomy" id="288768"/>
    <lineage>
        <taxon>Bacteria</taxon>
        <taxon>Pseudomonadati</taxon>
        <taxon>Pseudomonadota</taxon>
        <taxon>Betaproteobacteria</taxon>
        <taxon>Burkholderiales</taxon>
        <taxon>Alcaligenaceae</taxon>
        <taxon>Bordetella</taxon>
    </lineage>
</organism>
<protein>
    <submittedName>
        <fullName evidence="1">ABC transporter substrate-binding protein</fullName>
    </submittedName>
</protein>
<gene>
    <name evidence="1" type="ORF">SAMEA3906486_05376</name>
</gene>
<reference evidence="1 2" key="1">
    <citation type="submission" date="2016-04" db="EMBL/GenBank/DDBJ databases">
        <authorList>
            <consortium name="Pathogen Informatics"/>
        </authorList>
    </citation>
    <scope>NUCLEOTIDE SEQUENCE [LARGE SCALE GENOMIC DNA]</scope>
    <source>
        <strain evidence="1 2">H050680373</strain>
    </source>
</reference>
<dbReference type="STRING" id="288768.SAMEA3906486_05376"/>
<sequence>MRRLVSIRAGKARMAGGVAALLLGAWLAGGAAAPFAMPHADAAEPAASEAAFAKARARGSLVIGVPYLAPPPAAGAKIRTPDGLDALMAERLGQTLDLPVVLRQVDASEAESLLAAGEVDAVLASQVEGLSSPGARAPGVTRVPTGYVTRPQAVIRSDTAMRRWQDVKGRSVCMSFAAVQAQEVARQSGATVRMHRVPSDALVAAREGGCDVAVIDDTVWAPLMRYPEWKKFSSTLALEGPRAERVWLVATQGGQAALLAGTMREWRRNGAWKAMADQWARDVAFDVYLDQEVPDCHG</sequence>
<dbReference type="Gene3D" id="3.40.190.10">
    <property type="entry name" value="Periplasmic binding protein-like II"/>
    <property type="match status" value="2"/>
</dbReference>